<dbReference type="NCBIfam" id="TIGR02608">
    <property type="entry name" value="delta_60_rpt"/>
    <property type="match status" value="13"/>
</dbReference>
<evidence type="ECO:0000256" key="1">
    <source>
        <dbReference type="ARBA" id="ARBA00022729"/>
    </source>
</evidence>
<dbReference type="Pfam" id="PF18962">
    <property type="entry name" value="Por_Secre_tail"/>
    <property type="match status" value="1"/>
</dbReference>
<reference evidence="4 5" key="1">
    <citation type="submission" date="2023-07" db="EMBL/GenBank/DDBJ databases">
        <title>Sorghum-associated microbial communities from plants grown in Nebraska, USA.</title>
        <authorList>
            <person name="Schachtman D."/>
        </authorList>
    </citation>
    <scope>NUCLEOTIDE SEQUENCE [LARGE SCALE GENOMIC DNA]</scope>
    <source>
        <strain evidence="4 5">3773</strain>
    </source>
</reference>
<dbReference type="Proteomes" id="UP001255185">
    <property type="component" value="Unassembled WGS sequence"/>
</dbReference>
<evidence type="ECO:0000259" key="3">
    <source>
        <dbReference type="Pfam" id="PF18962"/>
    </source>
</evidence>
<protein>
    <submittedName>
        <fullName evidence="4">Delta-60 repeat protein</fullName>
    </submittedName>
</protein>
<dbReference type="Pfam" id="PF17164">
    <property type="entry name" value="DUF5122"/>
    <property type="match status" value="14"/>
</dbReference>
<dbReference type="Gene3D" id="2.80.10.50">
    <property type="match status" value="7"/>
</dbReference>
<evidence type="ECO:0000256" key="2">
    <source>
        <dbReference type="SAM" id="SignalP"/>
    </source>
</evidence>
<evidence type="ECO:0000313" key="4">
    <source>
        <dbReference type="EMBL" id="MDR6969429.1"/>
    </source>
</evidence>
<feature type="domain" description="Secretion system C-terminal sorting" evidence="3">
    <location>
        <begin position="746"/>
        <end position="811"/>
    </location>
</feature>
<dbReference type="SUPFAM" id="SSF101898">
    <property type="entry name" value="NHL repeat"/>
    <property type="match status" value="1"/>
</dbReference>
<dbReference type="PANTHER" id="PTHR42754:SF1">
    <property type="entry name" value="LIPOPROTEIN"/>
    <property type="match status" value="1"/>
</dbReference>
<dbReference type="NCBIfam" id="TIGR04183">
    <property type="entry name" value="Por_Secre_tail"/>
    <property type="match status" value="1"/>
</dbReference>
<sequence length="813" mass="88764">MKKIVFLLFQVFILNAQNATDVDLAFGQYPGFDQPVYAVERQPDGKILAGGTFVSLDGEDQNYLVRLNPDGTKDTSFDIGSGFNNYVNVIYVQTDGKILVGGDFTTYQGVEQKRIIRLNADGTKDTTFDIGSGFNHLVLDIKVQSDGKIVVAGYFTLFNGQPQNNLVRLNSDGTKDTTFDIGSGFDDGIFALELQADGKILVVGSFQQFQSQEQKVIARLHPDGSLDNSFALNSEFNGAIYTISVEDNGKILLGGSFSSQGNNQDNLIRLNSDGTKDMTFDIGTGFDSFIRAITLQEDGKIVVGGGFTTYQGITQNGIIRLNSDGVKDDSFVGNDDYLSVRDLLYFEQKIFVAGYFNDYLGYSRKGLIKLNDNGTKDTTFNLGAETEPGFNDRIAKIQYQNDGKIIVGGAFTKFKNQTQNRLIRFNSDGTKDTTFDIGTGFNDQIRVVHQQSDGKIIVGGYFTSYQGELQNRLIRLNPDGSKDTTFNIGTGFPAYITSVYCQTDGKIIVGGAFTSFNGQQAGYLIRLNSDGSKDTSFNLPGMFFGTVHAICQQPDGKILLGGGFFTNNQDYLLRLNTDGSIDDSFNIGTGFNSVIWDVALQPDGKILVGGWFTQFQGQPQNKLIRLNSNGSKDTTFDIDAGFEGDIFSIETQPDGKILVGGSFTTFQGQSQNRIVRLNSDGAKDTSFDIGNGPNNSVSDIVIQPDGKIWLGGHFTVFDGTISSSLVRLYGDSVLSRSEVDSNSLIVFPNPVQSILTINATTKIESLGIYDSSGKNIFNTFDSNSVNVSNLSPGLYLVKAYTDGNFITKKFIKQ</sequence>
<organism evidence="4 5">
    <name type="scientific">Flavobacterium arsenatis</name>
    <dbReference type="NCBI Taxonomy" id="1484332"/>
    <lineage>
        <taxon>Bacteria</taxon>
        <taxon>Pseudomonadati</taxon>
        <taxon>Bacteroidota</taxon>
        <taxon>Flavobacteriia</taxon>
        <taxon>Flavobacteriales</taxon>
        <taxon>Flavobacteriaceae</taxon>
        <taxon>Flavobacterium</taxon>
    </lineage>
</organism>
<dbReference type="InterPro" id="IPR013431">
    <property type="entry name" value="Delta_60_rpt"/>
</dbReference>
<dbReference type="SUPFAM" id="SSF63829">
    <property type="entry name" value="Calcium-dependent phosphotriesterase"/>
    <property type="match status" value="1"/>
</dbReference>
<dbReference type="EMBL" id="JAVDVI010000020">
    <property type="protein sequence ID" value="MDR6969429.1"/>
    <property type="molecule type" value="Genomic_DNA"/>
</dbReference>
<feature type="signal peptide" evidence="2">
    <location>
        <begin position="1"/>
        <end position="18"/>
    </location>
</feature>
<feature type="chain" id="PRO_5047179192" evidence="2">
    <location>
        <begin position="19"/>
        <end position="813"/>
    </location>
</feature>
<accession>A0ABU1TU76</accession>
<proteinExistence type="predicted"/>
<keyword evidence="5" id="KW-1185">Reference proteome</keyword>
<name>A0ABU1TU76_9FLAO</name>
<dbReference type="RefSeq" id="WP_310028482.1">
    <property type="nucleotide sequence ID" value="NZ_JAVDVI010000020.1"/>
</dbReference>
<comment type="caution">
    <text evidence="4">The sequence shown here is derived from an EMBL/GenBank/DDBJ whole genome shotgun (WGS) entry which is preliminary data.</text>
</comment>
<keyword evidence="1 2" id="KW-0732">Signal</keyword>
<evidence type="ECO:0000313" key="5">
    <source>
        <dbReference type="Proteomes" id="UP001255185"/>
    </source>
</evidence>
<dbReference type="PANTHER" id="PTHR42754">
    <property type="entry name" value="ENDOGLUCANASE"/>
    <property type="match status" value="1"/>
</dbReference>
<dbReference type="InterPro" id="IPR026444">
    <property type="entry name" value="Secre_tail"/>
</dbReference>
<gene>
    <name evidence="4" type="ORF">J2X31_003460</name>
</gene>